<keyword evidence="11" id="KW-1185">Reference proteome</keyword>
<keyword evidence="5 9" id="KW-0592">Phosphate transport</keyword>
<dbReference type="OrthoDB" id="101311at2157"/>
<feature type="transmembrane region" description="Helical" evidence="9">
    <location>
        <begin position="43"/>
        <end position="62"/>
    </location>
</feature>
<proteinExistence type="inferred from homology"/>
<evidence type="ECO:0000256" key="1">
    <source>
        <dbReference type="ARBA" id="ARBA00001981"/>
    </source>
</evidence>
<dbReference type="KEGG" id="mpl:Mpal_1966"/>
<dbReference type="Pfam" id="PF01384">
    <property type="entry name" value="PHO4"/>
    <property type="match status" value="1"/>
</dbReference>
<dbReference type="HOGENOM" id="CLU_015355_1_1_2"/>
<evidence type="ECO:0000256" key="2">
    <source>
        <dbReference type="ARBA" id="ARBA00004141"/>
    </source>
</evidence>
<evidence type="ECO:0000256" key="3">
    <source>
        <dbReference type="ARBA" id="ARBA00009916"/>
    </source>
</evidence>
<name>B8GKX3_METPE</name>
<evidence type="ECO:0000256" key="9">
    <source>
        <dbReference type="RuleBase" id="RU363058"/>
    </source>
</evidence>
<keyword evidence="7 9" id="KW-1133">Transmembrane helix</keyword>
<evidence type="ECO:0000313" key="11">
    <source>
        <dbReference type="Proteomes" id="UP000002457"/>
    </source>
</evidence>
<dbReference type="PANTHER" id="PTHR11101:SF80">
    <property type="entry name" value="PHOSPHATE TRANSPORTER"/>
    <property type="match status" value="1"/>
</dbReference>
<evidence type="ECO:0000256" key="8">
    <source>
        <dbReference type="ARBA" id="ARBA00023136"/>
    </source>
</evidence>
<keyword evidence="4 9" id="KW-0813">Transport</keyword>
<dbReference type="STRING" id="521011.Mpal_1966"/>
<gene>
    <name evidence="10" type="ordered locus">Mpal_1966</name>
</gene>
<dbReference type="AlphaFoldDB" id="B8GKX3"/>
<keyword evidence="8 9" id="KW-0472">Membrane</keyword>
<comment type="similarity">
    <text evidence="3 9">Belongs to the inorganic phosphate transporter (PiT) (TC 2.A.20) family.</text>
</comment>
<reference evidence="10 11" key="1">
    <citation type="journal article" date="2015" name="Genome Announc.">
        <title>Complete Genome Sequence of Methanosphaerula palustris E1-9CT, a Hydrogenotrophic Methanogen Isolated from a Minerotrophic Fen Peatland.</title>
        <authorList>
            <person name="Cadillo-Quiroz H."/>
            <person name="Browne P."/>
            <person name="Kyrpides N."/>
            <person name="Woyke T."/>
            <person name="Goodwin L."/>
            <person name="Detter C."/>
            <person name="Yavitt J.B."/>
            <person name="Zinder S.H."/>
        </authorList>
    </citation>
    <scope>NUCLEOTIDE SEQUENCE [LARGE SCALE GENOMIC DNA]</scope>
    <source>
        <strain evidence="11">ATCC BAA-1556 / DSM 19958 / E1-9c</strain>
    </source>
</reference>
<accession>B8GKX3</accession>
<evidence type="ECO:0000256" key="5">
    <source>
        <dbReference type="ARBA" id="ARBA00022592"/>
    </source>
</evidence>
<comment type="subcellular location">
    <subcellularLocation>
        <location evidence="2 9">Membrane</location>
        <topology evidence="2 9">Multi-pass membrane protein</topology>
    </subcellularLocation>
</comment>
<feature type="transmembrane region" description="Helical" evidence="9">
    <location>
        <begin position="192"/>
        <end position="220"/>
    </location>
</feature>
<dbReference type="GeneID" id="7270771"/>
<dbReference type="GO" id="GO:0005315">
    <property type="term" value="F:phosphate transmembrane transporter activity"/>
    <property type="evidence" value="ECO:0007669"/>
    <property type="project" value="InterPro"/>
</dbReference>
<evidence type="ECO:0000313" key="10">
    <source>
        <dbReference type="EMBL" id="ACL17269.1"/>
    </source>
</evidence>
<dbReference type="Proteomes" id="UP000002457">
    <property type="component" value="Chromosome"/>
</dbReference>
<dbReference type="InterPro" id="IPR001204">
    <property type="entry name" value="Phos_transporter"/>
</dbReference>
<feature type="transmembrane region" description="Helical" evidence="9">
    <location>
        <begin position="74"/>
        <end position="93"/>
    </location>
</feature>
<feature type="transmembrane region" description="Helical" evidence="9">
    <location>
        <begin position="164"/>
        <end position="186"/>
    </location>
</feature>
<dbReference type="GO" id="GO:0016020">
    <property type="term" value="C:membrane"/>
    <property type="evidence" value="ECO:0007669"/>
    <property type="project" value="UniProtKB-SubCell"/>
</dbReference>
<feature type="transmembrane region" description="Helical" evidence="9">
    <location>
        <begin position="365"/>
        <end position="390"/>
    </location>
</feature>
<evidence type="ECO:0000256" key="6">
    <source>
        <dbReference type="ARBA" id="ARBA00022692"/>
    </source>
</evidence>
<dbReference type="eggNOG" id="arCOG02267">
    <property type="taxonomic scope" value="Archaea"/>
</dbReference>
<organism evidence="10 11">
    <name type="scientific">Methanosphaerula palustris (strain ATCC BAA-1556 / DSM 19958 / E1-9c)</name>
    <dbReference type="NCBI Taxonomy" id="521011"/>
    <lineage>
        <taxon>Archaea</taxon>
        <taxon>Methanobacteriati</taxon>
        <taxon>Methanobacteriota</taxon>
        <taxon>Stenosarchaea group</taxon>
        <taxon>Methanomicrobia</taxon>
        <taxon>Methanomicrobiales</taxon>
        <taxon>Methanoregulaceae</taxon>
        <taxon>Methanosphaerula</taxon>
    </lineage>
</organism>
<dbReference type="EMBL" id="CP001338">
    <property type="protein sequence ID" value="ACL17269.1"/>
    <property type="molecule type" value="Genomic_DNA"/>
</dbReference>
<dbReference type="GO" id="GO:0035435">
    <property type="term" value="P:phosphate ion transmembrane transport"/>
    <property type="evidence" value="ECO:0007669"/>
    <property type="project" value="TreeGrafter"/>
</dbReference>
<comment type="function">
    <text evidence="1">Potential transporter for phosphate.</text>
</comment>
<feature type="transmembrane region" description="Helical" evidence="9">
    <location>
        <begin position="125"/>
        <end position="152"/>
    </location>
</feature>
<sequence length="391" mass="41107">MDSFLIAGIFFALLLNFVNGMNDAANAISTVIATRVLTPLQAVTMAAFFNLVGPLLFTTAVAKTVGSGLIEPGLISTMLILAAMISAVSWVFFTTHFGIPISSTHAMVGGLIGAALAKEGLGSVIWPSIITLQSLFISIAVGAVLGAIIFGIIGKLLGNSIYQYLKIGGFFGFVVAIPLLVAAGVLKLSGLLAILVFMVIAPSLGFLVTFCFGAVLIRLCRKKNAARMNKIFKKLQVVSSAFYSVNHGSNDAQHAMGVITALLVANGILTEFAVPIWVILISSAAISLGTFLGGRRVIETMGHKITKLLPYQGFCAETGGGFVLFFVTLFGIPVSSTHSITGSIMGIGATRGYSAVKWGVVREIVATWIITIPASATVAFCFYHLLMIVFG</sequence>
<evidence type="ECO:0000256" key="4">
    <source>
        <dbReference type="ARBA" id="ARBA00022448"/>
    </source>
</evidence>
<evidence type="ECO:0000256" key="7">
    <source>
        <dbReference type="ARBA" id="ARBA00022989"/>
    </source>
</evidence>
<dbReference type="RefSeq" id="WP_012618588.1">
    <property type="nucleotide sequence ID" value="NC_011832.1"/>
</dbReference>
<protein>
    <recommendedName>
        <fullName evidence="9">Phosphate transporter</fullName>
    </recommendedName>
</protein>
<dbReference type="PANTHER" id="PTHR11101">
    <property type="entry name" value="PHOSPHATE TRANSPORTER"/>
    <property type="match status" value="1"/>
</dbReference>
<keyword evidence="6 9" id="KW-0812">Transmembrane</keyword>